<organism evidence="3 4">
    <name type="scientific">Purpureocillium lilacinum</name>
    <name type="common">Paecilomyces lilacinus</name>
    <dbReference type="NCBI Taxonomy" id="33203"/>
    <lineage>
        <taxon>Eukaryota</taxon>
        <taxon>Fungi</taxon>
        <taxon>Dikarya</taxon>
        <taxon>Ascomycota</taxon>
        <taxon>Pezizomycotina</taxon>
        <taxon>Sordariomycetes</taxon>
        <taxon>Hypocreomycetidae</taxon>
        <taxon>Hypocreales</taxon>
        <taxon>Ophiocordycipitaceae</taxon>
        <taxon>Purpureocillium</taxon>
    </lineage>
</organism>
<name>A0A179GLX8_PURLI</name>
<proteinExistence type="predicted"/>
<feature type="region of interest" description="Disordered" evidence="1">
    <location>
        <begin position="1"/>
        <end position="28"/>
    </location>
</feature>
<evidence type="ECO:0000256" key="1">
    <source>
        <dbReference type="SAM" id="MobiDB-lite"/>
    </source>
</evidence>
<feature type="compositionally biased region" description="Low complexity" evidence="1">
    <location>
        <begin position="8"/>
        <end position="22"/>
    </location>
</feature>
<sequence length="122" mass="13019">MAKSRGLTPAASMTAAAPAKKGGAARHAITARASRGAVVARRLLHRSSLWTVAPVERLGGGGSTQTLEPFNVAAPRRQADAAHRGWLDKKLWRHLMARACRIATCDIDGSHTRCQLCPRTAT</sequence>
<gene>
    <name evidence="2" type="ORF">VFPBJ_08946</name>
    <name evidence="3" type="ORF">VFPFJ_10161</name>
</gene>
<dbReference type="Proteomes" id="UP000078240">
    <property type="component" value="Unassembled WGS sequence"/>
</dbReference>
<evidence type="ECO:0000313" key="3">
    <source>
        <dbReference type="EMBL" id="OAQ78129.1"/>
    </source>
</evidence>
<dbReference type="Proteomes" id="UP000078340">
    <property type="component" value="Unassembled WGS sequence"/>
</dbReference>
<reference evidence="3 4" key="1">
    <citation type="submission" date="2016-02" db="EMBL/GenBank/DDBJ databases">
        <title>Biosynthesis of antibiotic leucinostatins and their inhibition on Phytophthora in bio-control Purpureocillium lilacinum.</title>
        <authorList>
            <person name="Wang G."/>
            <person name="Liu Z."/>
            <person name="Lin R."/>
            <person name="Li E."/>
            <person name="Mao Z."/>
            <person name="Ling J."/>
            <person name="Yin W."/>
            <person name="Xie B."/>
        </authorList>
    </citation>
    <scope>NUCLEOTIDE SEQUENCE [LARGE SCALE GENOMIC DNA]</scope>
    <source>
        <strain evidence="2">PLBJ-1</strain>
        <strain evidence="3">PLFJ-1</strain>
    </source>
</reference>
<evidence type="ECO:0000313" key="2">
    <source>
        <dbReference type="EMBL" id="OAQ76586.1"/>
    </source>
</evidence>
<evidence type="ECO:0000313" key="4">
    <source>
        <dbReference type="Proteomes" id="UP000078340"/>
    </source>
</evidence>
<accession>A0A179GLX8</accession>
<dbReference type="EMBL" id="LSBH01000007">
    <property type="protein sequence ID" value="OAQ76586.1"/>
    <property type="molecule type" value="Genomic_DNA"/>
</dbReference>
<protein>
    <submittedName>
        <fullName evidence="3">Uncharacterized protein</fullName>
    </submittedName>
</protein>
<dbReference type="EMBL" id="LSBI01000011">
    <property type="protein sequence ID" value="OAQ78129.1"/>
    <property type="molecule type" value="Genomic_DNA"/>
</dbReference>
<comment type="caution">
    <text evidence="3">The sequence shown here is derived from an EMBL/GenBank/DDBJ whole genome shotgun (WGS) entry which is preliminary data.</text>
</comment>
<dbReference type="AlphaFoldDB" id="A0A179GLX8"/>